<proteinExistence type="predicted"/>
<dbReference type="AlphaFoldDB" id="A0A9Q8PFS2"/>
<reference evidence="1" key="1">
    <citation type="submission" date="2021-12" db="EMBL/GenBank/DDBJ databases">
        <authorList>
            <person name="Zaccaron A."/>
            <person name="Stergiopoulos I."/>
        </authorList>
    </citation>
    <scope>NUCLEOTIDE SEQUENCE</scope>
    <source>
        <strain evidence="1">Race5_Kim</strain>
    </source>
</reference>
<gene>
    <name evidence="1" type="ORF">CLAFUR5_09412</name>
</gene>
<accession>A0A9Q8PFS2</accession>
<reference evidence="1" key="2">
    <citation type="journal article" date="2022" name="Microb. Genom.">
        <title>A chromosome-scale genome assembly of the tomato pathogen Cladosporium fulvum reveals a compartmentalized genome architecture and the presence of a dispensable chromosome.</title>
        <authorList>
            <person name="Zaccaron A.Z."/>
            <person name="Chen L.H."/>
            <person name="Samaras A."/>
            <person name="Stergiopoulos I."/>
        </authorList>
    </citation>
    <scope>NUCLEOTIDE SEQUENCE</scope>
    <source>
        <strain evidence="1">Race5_Kim</strain>
    </source>
</reference>
<evidence type="ECO:0000313" key="2">
    <source>
        <dbReference type="Proteomes" id="UP000756132"/>
    </source>
</evidence>
<dbReference type="GeneID" id="71989290"/>
<dbReference type="EMBL" id="CP090171">
    <property type="protein sequence ID" value="UJO21681.1"/>
    <property type="molecule type" value="Genomic_DNA"/>
</dbReference>
<evidence type="ECO:0000313" key="1">
    <source>
        <dbReference type="EMBL" id="UJO21681.1"/>
    </source>
</evidence>
<dbReference type="OrthoDB" id="62952at2759"/>
<protein>
    <submittedName>
        <fullName evidence="1">Uncharacterized protein</fullName>
    </submittedName>
</protein>
<dbReference type="InterPro" id="IPR038883">
    <property type="entry name" value="AN11006-like"/>
</dbReference>
<sequence length="178" mass="20686">MSPPVTTTTCKLLELPAELRNKIYRYSICEKDGIEVPRTGREQPGLTRTCKQIRKEATAIYYLENIFLVDAPGFDRYTCERIERQARAHVNIGKLDFLIDTEAYSYSWSELVKWLKLYHDGESDMWRLDGEDLDDPYYIAAKAAEMVEKLKGKMGWDDIADVLGSYKEGTMHLMKWVE</sequence>
<dbReference type="PANTHER" id="PTHR42085:SF1">
    <property type="entry name" value="F-BOX DOMAIN-CONTAINING PROTEIN"/>
    <property type="match status" value="1"/>
</dbReference>
<name>A0A9Q8PFS2_PASFU</name>
<dbReference type="Proteomes" id="UP000756132">
    <property type="component" value="Chromosome 9"/>
</dbReference>
<dbReference type="KEGG" id="ffu:CLAFUR5_09412"/>
<organism evidence="1 2">
    <name type="scientific">Passalora fulva</name>
    <name type="common">Tomato leaf mold</name>
    <name type="synonym">Cladosporium fulvum</name>
    <dbReference type="NCBI Taxonomy" id="5499"/>
    <lineage>
        <taxon>Eukaryota</taxon>
        <taxon>Fungi</taxon>
        <taxon>Dikarya</taxon>
        <taxon>Ascomycota</taxon>
        <taxon>Pezizomycotina</taxon>
        <taxon>Dothideomycetes</taxon>
        <taxon>Dothideomycetidae</taxon>
        <taxon>Mycosphaerellales</taxon>
        <taxon>Mycosphaerellaceae</taxon>
        <taxon>Fulvia</taxon>
    </lineage>
</organism>
<dbReference type="PANTHER" id="PTHR42085">
    <property type="entry name" value="F-BOX DOMAIN-CONTAINING PROTEIN"/>
    <property type="match status" value="1"/>
</dbReference>
<keyword evidence="2" id="KW-1185">Reference proteome</keyword>
<dbReference type="RefSeq" id="XP_047766047.1">
    <property type="nucleotide sequence ID" value="XM_047908560.1"/>
</dbReference>